<keyword evidence="3" id="KW-1185">Reference proteome</keyword>
<feature type="signal peptide" evidence="1">
    <location>
        <begin position="1"/>
        <end position="18"/>
    </location>
</feature>
<protein>
    <submittedName>
        <fullName evidence="2">Uncharacterized protein</fullName>
    </submittedName>
</protein>
<dbReference type="Proteomes" id="UP000504844">
    <property type="component" value="Chromosome"/>
</dbReference>
<sequence>MNKSLLFTLLLACSNLYAHSDIPIQAEHGGTVKESAAGHQLELSYRPDSLTLYLKDHDGRPIKTSGASAVVILQNQQQQRRVALTPSGGNQLSTQGDFAALAGSVAIIQYTLAGQKLEQARLTLQ</sequence>
<dbReference type="EMBL" id="CP054143">
    <property type="protein sequence ID" value="QKJ66904.1"/>
    <property type="molecule type" value="Genomic_DNA"/>
</dbReference>
<accession>A0A6M8SRZ4</accession>
<keyword evidence="1" id="KW-0732">Signal</keyword>
<proteinExistence type="predicted"/>
<evidence type="ECO:0000313" key="2">
    <source>
        <dbReference type="EMBL" id="QKJ66904.1"/>
    </source>
</evidence>
<gene>
    <name evidence="2" type="ORF">HQN60_09465</name>
</gene>
<dbReference type="KEGG" id="dee:HQN60_09465"/>
<dbReference type="AlphaFoldDB" id="A0A6M8SRZ4"/>
<feature type="chain" id="PRO_5026698454" evidence="1">
    <location>
        <begin position="19"/>
        <end position="125"/>
    </location>
</feature>
<evidence type="ECO:0000313" key="3">
    <source>
        <dbReference type="Proteomes" id="UP000504844"/>
    </source>
</evidence>
<dbReference type="RefSeq" id="WP_173533407.1">
    <property type="nucleotide sequence ID" value="NZ_CP054143.1"/>
</dbReference>
<evidence type="ECO:0000256" key="1">
    <source>
        <dbReference type="SAM" id="SignalP"/>
    </source>
</evidence>
<reference evidence="2 3" key="1">
    <citation type="submission" date="2020-05" db="EMBL/GenBank/DDBJ databases">
        <title>Complete genome sequence of Deefgea sp. D17.</title>
        <authorList>
            <person name="Bae J.-W."/>
            <person name="Han J.E."/>
        </authorList>
    </citation>
    <scope>NUCLEOTIDE SEQUENCE [LARGE SCALE GENOMIC DNA]</scope>
    <source>
        <strain evidence="2 3">D17</strain>
    </source>
</reference>
<organism evidence="2 3">
    <name type="scientific">Deefgea piscis</name>
    <dbReference type="NCBI Taxonomy" id="2739061"/>
    <lineage>
        <taxon>Bacteria</taxon>
        <taxon>Pseudomonadati</taxon>
        <taxon>Pseudomonadota</taxon>
        <taxon>Betaproteobacteria</taxon>
        <taxon>Neisseriales</taxon>
        <taxon>Chitinibacteraceae</taxon>
        <taxon>Deefgea</taxon>
    </lineage>
</organism>
<name>A0A6M8SRZ4_9NEIS</name>